<keyword evidence="1" id="KW-1133">Transmembrane helix</keyword>
<evidence type="ECO:0000313" key="2">
    <source>
        <dbReference type="EMBL" id="VEN75020.1"/>
    </source>
</evidence>
<protein>
    <recommendedName>
        <fullName evidence="3">Metal-dependent hydrolase</fullName>
    </recommendedName>
</protein>
<dbReference type="Pfam" id="PF04307">
    <property type="entry name" value="YdjM"/>
    <property type="match status" value="1"/>
</dbReference>
<sequence>MAGFKAHAVGGVAAGAGFSALGFYAHSLSLPQAAAVAIVGAVSGLLPDLDSDTGKPLAFMFHFISVLIPSLLFSHAARLWGTSPELVLCYFSISYVAIRHVGCALIKKLTVHRGVMHSVPFAVLCAGVGYLLFSDSGKDMARLCALTVFFGCMLHLLMDELNAFTVKFGFIPVLKRSTGTAMKLKSDSLPATLLIYFLAAGVWGVVVLRG</sequence>
<keyword evidence="1" id="KW-0812">Transmembrane</keyword>
<dbReference type="AlphaFoldDB" id="A0A484HLD5"/>
<accession>A0A484HLD5</accession>
<dbReference type="InterPro" id="IPR007404">
    <property type="entry name" value="YdjM-like"/>
</dbReference>
<evidence type="ECO:0000256" key="1">
    <source>
        <dbReference type="SAM" id="Phobius"/>
    </source>
</evidence>
<name>A0A484HLD5_9BACT</name>
<proteinExistence type="predicted"/>
<feature type="transmembrane region" description="Helical" evidence="1">
    <location>
        <begin position="140"/>
        <end position="158"/>
    </location>
</feature>
<feature type="transmembrane region" description="Helical" evidence="1">
    <location>
        <begin position="115"/>
        <end position="133"/>
    </location>
</feature>
<feature type="transmembrane region" description="Helical" evidence="1">
    <location>
        <begin position="189"/>
        <end position="208"/>
    </location>
</feature>
<evidence type="ECO:0008006" key="3">
    <source>
        <dbReference type="Google" id="ProtNLM"/>
    </source>
</evidence>
<organism evidence="2">
    <name type="scientific">uncultured Desulfobacteraceae bacterium</name>
    <dbReference type="NCBI Taxonomy" id="218296"/>
    <lineage>
        <taxon>Bacteria</taxon>
        <taxon>Pseudomonadati</taxon>
        <taxon>Thermodesulfobacteriota</taxon>
        <taxon>Desulfobacteria</taxon>
        <taxon>Desulfobacterales</taxon>
        <taxon>Desulfobacteraceae</taxon>
        <taxon>environmental samples</taxon>
    </lineage>
</organism>
<gene>
    <name evidence="2" type="ORF">EPICR_60006</name>
</gene>
<dbReference type="EMBL" id="CAACVI010000049">
    <property type="protein sequence ID" value="VEN75020.1"/>
    <property type="molecule type" value="Genomic_DNA"/>
</dbReference>
<keyword evidence="1" id="KW-0472">Membrane</keyword>
<feature type="transmembrane region" description="Helical" evidence="1">
    <location>
        <begin position="57"/>
        <end position="74"/>
    </location>
</feature>
<reference evidence="2" key="1">
    <citation type="submission" date="2019-01" db="EMBL/GenBank/DDBJ databases">
        <authorList>
            <consortium name="Genoscope - CEA"/>
            <person name="William W."/>
        </authorList>
    </citation>
    <scope>NUCLEOTIDE SEQUENCE</scope>
    <source>
        <strain evidence="2">CR-1</strain>
    </source>
</reference>
<feature type="transmembrane region" description="Helical" evidence="1">
    <location>
        <begin position="86"/>
        <end position="109"/>
    </location>
</feature>